<evidence type="ECO:0008006" key="8">
    <source>
        <dbReference type="Google" id="ProtNLM"/>
    </source>
</evidence>
<dbReference type="PANTHER" id="PTHR42723">
    <property type="entry name" value="CHLOROPHYLL SYNTHASE"/>
    <property type="match status" value="1"/>
</dbReference>
<keyword evidence="4 5" id="KW-0472">Membrane</keyword>
<dbReference type="GO" id="GO:0016020">
    <property type="term" value="C:membrane"/>
    <property type="evidence" value="ECO:0007669"/>
    <property type="project" value="UniProtKB-SubCell"/>
</dbReference>
<dbReference type="GeneID" id="43594170"/>
<name>A0A370U0P4_9HELO</name>
<keyword evidence="7" id="KW-1185">Reference proteome</keyword>
<feature type="transmembrane region" description="Helical" evidence="5">
    <location>
        <begin position="298"/>
        <end position="316"/>
    </location>
</feature>
<comment type="subcellular location">
    <subcellularLocation>
        <location evidence="1">Membrane</location>
        <topology evidence="1">Multi-pass membrane protein</topology>
    </subcellularLocation>
</comment>
<feature type="transmembrane region" description="Helical" evidence="5">
    <location>
        <begin position="152"/>
        <end position="170"/>
    </location>
</feature>
<evidence type="ECO:0000256" key="3">
    <source>
        <dbReference type="ARBA" id="ARBA00022989"/>
    </source>
</evidence>
<dbReference type="InterPro" id="IPR050475">
    <property type="entry name" value="Prenyltransferase_related"/>
</dbReference>
<gene>
    <name evidence="6" type="ORF">BP5553_01321</name>
</gene>
<dbReference type="OrthoDB" id="434972at2759"/>
<dbReference type="RefSeq" id="XP_031873998.1">
    <property type="nucleotide sequence ID" value="XM_032009944.1"/>
</dbReference>
<dbReference type="GO" id="GO:0016765">
    <property type="term" value="F:transferase activity, transferring alkyl or aryl (other than methyl) groups"/>
    <property type="evidence" value="ECO:0007669"/>
    <property type="project" value="InterPro"/>
</dbReference>
<dbReference type="STRING" id="2656787.A0A370U0P4"/>
<dbReference type="Proteomes" id="UP000254866">
    <property type="component" value="Unassembled WGS sequence"/>
</dbReference>
<evidence type="ECO:0000256" key="5">
    <source>
        <dbReference type="SAM" id="Phobius"/>
    </source>
</evidence>
<keyword evidence="3 5" id="KW-1133">Transmembrane helix</keyword>
<reference evidence="6 7" key="1">
    <citation type="journal article" date="2018" name="IMA Fungus">
        <title>IMA Genome-F 9: Draft genome sequence of Annulohypoxylon stygium, Aspergillus mulundensis, Berkeleyomyces basicola (syn. Thielaviopsis basicola), Ceratocystis smalleyi, two Cercospora beticola strains, Coleophoma cylindrospora, Fusarium fracticaudum, Phialophora cf. hyalina, and Morchella septimelata.</title>
        <authorList>
            <person name="Wingfield B.D."/>
            <person name="Bills G.F."/>
            <person name="Dong Y."/>
            <person name="Huang W."/>
            <person name="Nel W.J."/>
            <person name="Swalarsk-Parry B.S."/>
            <person name="Vaghefi N."/>
            <person name="Wilken P.M."/>
            <person name="An Z."/>
            <person name="de Beer Z.W."/>
            <person name="De Vos L."/>
            <person name="Chen L."/>
            <person name="Duong T.A."/>
            <person name="Gao Y."/>
            <person name="Hammerbacher A."/>
            <person name="Kikkert J.R."/>
            <person name="Li Y."/>
            <person name="Li H."/>
            <person name="Li K."/>
            <person name="Li Q."/>
            <person name="Liu X."/>
            <person name="Ma X."/>
            <person name="Naidoo K."/>
            <person name="Pethybridge S.J."/>
            <person name="Sun J."/>
            <person name="Steenkamp E.T."/>
            <person name="van der Nest M.A."/>
            <person name="van Wyk S."/>
            <person name="Wingfield M.J."/>
            <person name="Xiong C."/>
            <person name="Yue Q."/>
            <person name="Zhang X."/>
        </authorList>
    </citation>
    <scope>NUCLEOTIDE SEQUENCE [LARGE SCALE GENOMIC DNA]</scope>
    <source>
        <strain evidence="6 7">BP 5553</strain>
    </source>
</reference>
<feature type="transmembrane region" description="Helical" evidence="5">
    <location>
        <begin position="275"/>
        <end position="292"/>
    </location>
</feature>
<feature type="transmembrane region" description="Helical" evidence="5">
    <location>
        <begin position="328"/>
        <end position="346"/>
    </location>
</feature>
<sequence length="353" mass="39346">MSITSVKLGALALVPRKDVLASTLSLDLACSKGQQHQQRQQQTRFSLQHFQRRAAYCIYSVWLFTFSDIKTIIAPSFAFAIFTAPAASVFGISPVPQAADILRRAPLAVFWLWINLLPFAIDNQRQPDSIAEDALNKPWRTMPSKRMTPSQARTLMLCLYPLALATSLCIGGTKQCMSLMALGFWYNDLRGGDDSWVIRNLINACGFNRFASGALEVMLGGKRHTATSTLMLWQLSIAAIVFTTVQTQDMYDQLGDGLRGRRTIPLVFGDSQGRWSIAVPMAFWCFFCPWYLGSPPAGFAISVGLGGLVAARTLMFRSVPADKTTFRWWNLWLVTLYGLPLLKAVYTENAFET</sequence>
<keyword evidence="2 5" id="KW-0812">Transmembrane</keyword>
<dbReference type="CDD" id="cd13965">
    <property type="entry name" value="PT_UbiA_3"/>
    <property type="match status" value="1"/>
</dbReference>
<evidence type="ECO:0000256" key="1">
    <source>
        <dbReference type="ARBA" id="ARBA00004141"/>
    </source>
</evidence>
<dbReference type="InterPro" id="IPR000537">
    <property type="entry name" value="UbiA_prenyltransferase"/>
</dbReference>
<comment type="caution">
    <text evidence="6">The sequence shown here is derived from an EMBL/GenBank/DDBJ whole genome shotgun (WGS) entry which is preliminary data.</text>
</comment>
<dbReference type="PANTHER" id="PTHR42723:SF1">
    <property type="entry name" value="CHLOROPHYLL SYNTHASE, CHLOROPLASTIC"/>
    <property type="match status" value="1"/>
</dbReference>
<accession>A0A370U0P4</accession>
<protein>
    <recommendedName>
        <fullName evidence="8">Digeranylgeranylglyceryl phosphate synthase</fullName>
    </recommendedName>
</protein>
<proteinExistence type="predicted"/>
<organism evidence="6 7">
    <name type="scientific">Venustampulla echinocandica</name>
    <dbReference type="NCBI Taxonomy" id="2656787"/>
    <lineage>
        <taxon>Eukaryota</taxon>
        <taxon>Fungi</taxon>
        <taxon>Dikarya</taxon>
        <taxon>Ascomycota</taxon>
        <taxon>Pezizomycotina</taxon>
        <taxon>Leotiomycetes</taxon>
        <taxon>Helotiales</taxon>
        <taxon>Pleuroascaceae</taxon>
        <taxon>Venustampulla</taxon>
    </lineage>
</organism>
<dbReference type="Pfam" id="PF01040">
    <property type="entry name" value="UbiA"/>
    <property type="match status" value="1"/>
</dbReference>
<evidence type="ECO:0000256" key="2">
    <source>
        <dbReference type="ARBA" id="ARBA00022692"/>
    </source>
</evidence>
<evidence type="ECO:0000313" key="7">
    <source>
        <dbReference type="Proteomes" id="UP000254866"/>
    </source>
</evidence>
<dbReference type="EMBL" id="NPIC01000001">
    <property type="protein sequence ID" value="RDL41342.1"/>
    <property type="molecule type" value="Genomic_DNA"/>
</dbReference>
<evidence type="ECO:0000256" key="4">
    <source>
        <dbReference type="ARBA" id="ARBA00023136"/>
    </source>
</evidence>
<evidence type="ECO:0000313" key="6">
    <source>
        <dbReference type="EMBL" id="RDL41342.1"/>
    </source>
</evidence>
<dbReference type="AlphaFoldDB" id="A0A370U0P4"/>